<evidence type="ECO:0000313" key="1">
    <source>
        <dbReference type="EMBL" id="ARD70495.1"/>
    </source>
</evidence>
<dbReference type="Gene3D" id="3.40.50.150">
    <property type="entry name" value="Vaccinia Virus protein VP39"/>
    <property type="match status" value="1"/>
</dbReference>
<organism evidence="1">
    <name type="scientific">Pseudomonas aeruginosa</name>
    <dbReference type="NCBI Taxonomy" id="287"/>
    <lineage>
        <taxon>Bacteria</taxon>
        <taxon>Pseudomonadati</taxon>
        <taxon>Pseudomonadota</taxon>
        <taxon>Gammaproteobacteria</taxon>
        <taxon>Pseudomonadales</taxon>
        <taxon>Pseudomonadaceae</taxon>
        <taxon>Pseudomonas</taxon>
    </lineage>
</organism>
<accession>A0A1V0M6H5</accession>
<dbReference type="EMBL" id="KY494864">
    <property type="protein sequence ID" value="ARD70495.1"/>
    <property type="molecule type" value="Genomic_DNA"/>
</dbReference>
<keyword evidence="1" id="KW-0614">Plasmid</keyword>
<dbReference type="GO" id="GO:0032259">
    <property type="term" value="P:methylation"/>
    <property type="evidence" value="ECO:0007669"/>
    <property type="project" value="UniProtKB-KW"/>
</dbReference>
<dbReference type="AlphaFoldDB" id="A0A1V0M6H5"/>
<reference evidence="1" key="1">
    <citation type="submission" date="2017-01" db="EMBL/GenBank/DDBJ databases">
        <title>Complete nucleotide sequence of an IncP-2 blaVIM-2-harboring megaplasmid from Pseudomonas aeruginosa.</title>
        <authorList>
            <person name="Botelho J."/>
            <person name="Grosso F."/>
            <person name="Mabrouk A."/>
            <person name="Peixe L."/>
        </authorList>
    </citation>
    <scope>NUCLEOTIDE SEQUENCE</scope>
    <source>
        <strain evidence="1">FFUP_PS_37</strain>
        <plasmid evidence="1">pJB37</plasmid>
    </source>
</reference>
<geneLocation type="plasmid" evidence="1">
    <name>pJB37</name>
</geneLocation>
<keyword evidence="1" id="KW-0808">Transferase</keyword>
<dbReference type="CDD" id="cd02440">
    <property type="entry name" value="AdoMet_MTases"/>
    <property type="match status" value="1"/>
</dbReference>
<dbReference type="RefSeq" id="WP_232854960.1">
    <property type="nucleotide sequence ID" value="NZ_JACCIM010000010.1"/>
</dbReference>
<keyword evidence="1" id="KW-0489">Methyltransferase</keyword>
<dbReference type="PRINTS" id="PR00507">
    <property type="entry name" value="N12N6MTFRASE"/>
</dbReference>
<dbReference type="InterPro" id="IPR029063">
    <property type="entry name" value="SAM-dependent_MTases_sf"/>
</dbReference>
<sequence>MPQLINEQALEAMSTQNTQIELGQYPTPAWAAAAIVRKNFSHLSAKDFVLEPTCGPGRFLQAVPQYVPALGIEIDPHLAQQARDLTGRPVITGDFFQVEFEERPTLVLGNPPFETKFIERLLDRVHGLLVDNGQVAFVLPCYFLQTAARVCRYNERWAIQQEMLPRNLYAGLKHPLTFVTFTKDQERLMIGLSLYHELAYLQGLPKDVQEAMSQGPATWREVVGQALDLFEGEAHLSQIYEYVADRRPTANPYWKEQVRKVCQQTARRVGPGRYAKPEQLDMLAA</sequence>
<dbReference type="GO" id="GO:0008168">
    <property type="term" value="F:methyltransferase activity"/>
    <property type="evidence" value="ECO:0007669"/>
    <property type="project" value="UniProtKB-KW"/>
</dbReference>
<protein>
    <submittedName>
        <fullName evidence="1">DNA methyltransferase</fullName>
    </submittedName>
</protein>
<proteinExistence type="predicted"/>
<dbReference type="SUPFAM" id="SSF53335">
    <property type="entry name" value="S-adenosyl-L-methionine-dependent methyltransferases"/>
    <property type="match status" value="1"/>
</dbReference>
<name>A0A1V0M6H5_PSEAI</name>